<sequence>MATVRKLPSGKWNAQIRMKGHPQASKSFPSKSLADKWVKITESEMIRHIYTKTNTTTLAEALDRYRLEITPSKKGAKIELIRINQWLQNPLAQKPLDTLKPLDFAKHRDSRLQAGIAASTIRSELAIISHLFTIAAKEWGMSLVNPIDNIRKPKADNARDRRLDRDELIRLLAACSLSDSHLLPYLVEFAMETGMRLGEILSITWDMVNYTDKTIKLNTTKNGDSRTVPLSSHAIHLLKTIPRDIKRDNDNLYKPTSEDVYIFYTWKRSDSIKRSWHTALNRAGITNFHFHDLRHEATTRFFEKGFNVMEVASITGHRTLQMLKRYTHLKATDLAVRLH</sequence>
<dbReference type="RefSeq" id="WP_198420584.1">
    <property type="nucleotide sequence ID" value="NZ_AP021881.1"/>
</dbReference>
<dbReference type="InterPro" id="IPR050090">
    <property type="entry name" value="Tyrosine_recombinase_XerCD"/>
</dbReference>
<keyword evidence="1" id="KW-0229">DNA integration</keyword>
<proteinExistence type="predicted"/>
<dbReference type="Gene3D" id="1.10.150.130">
    <property type="match status" value="1"/>
</dbReference>
<keyword evidence="2" id="KW-0238">DNA-binding</keyword>
<feature type="domain" description="Tyr recombinase" evidence="4">
    <location>
        <begin position="158"/>
        <end position="339"/>
    </location>
</feature>
<dbReference type="Proteomes" id="UP000463939">
    <property type="component" value="Chromosome"/>
</dbReference>
<organism evidence="5 6">
    <name type="scientific">Sulfuriferula nivalis</name>
    <dbReference type="NCBI Taxonomy" id="2675298"/>
    <lineage>
        <taxon>Bacteria</taxon>
        <taxon>Pseudomonadati</taxon>
        <taxon>Pseudomonadota</taxon>
        <taxon>Betaproteobacteria</taxon>
        <taxon>Nitrosomonadales</taxon>
        <taxon>Sulfuricellaceae</taxon>
        <taxon>Sulfuriferula</taxon>
    </lineage>
</organism>
<gene>
    <name evidence="5" type="ORF">SFSGTM_01210</name>
</gene>
<evidence type="ECO:0000256" key="3">
    <source>
        <dbReference type="ARBA" id="ARBA00023172"/>
    </source>
</evidence>
<dbReference type="KEGG" id="sniv:SFSGTM_01210"/>
<dbReference type="Gene3D" id="1.10.443.10">
    <property type="entry name" value="Intergrase catalytic core"/>
    <property type="match status" value="1"/>
</dbReference>
<dbReference type="EMBL" id="AP021881">
    <property type="protein sequence ID" value="BBO99412.1"/>
    <property type="molecule type" value="Genomic_DNA"/>
</dbReference>
<dbReference type="InterPro" id="IPR013762">
    <property type="entry name" value="Integrase-like_cat_sf"/>
</dbReference>
<dbReference type="SUPFAM" id="SSF56349">
    <property type="entry name" value="DNA breaking-rejoining enzymes"/>
    <property type="match status" value="1"/>
</dbReference>
<dbReference type="CDD" id="cd00796">
    <property type="entry name" value="INT_Rci_Hp1_C"/>
    <property type="match status" value="1"/>
</dbReference>
<reference evidence="6" key="1">
    <citation type="submission" date="2019-11" db="EMBL/GenBank/DDBJ databases">
        <title>Isolation and characterization of a novel species in the genus Sulfuriferula.</title>
        <authorList>
            <person name="Mochizuki J."/>
            <person name="Kojima H."/>
            <person name="Fukui M."/>
        </authorList>
    </citation>
    <scope>NUCLEOTIDE SEQUENCE [LARGE SCALE GENOMIC DNA]</scope>
    <source>
        <strain evidence="6">SGTM</strain>
    </source>
</reference>
<dbReference type="PANTHER" id="PTHR30349:SF94">
    <property type="entry name" value="INTEGRASE_RECOMBINASE HI_1414-RELATED"/>
    <property type="match status" value="1"/>
</dbReference>
<keyword evidence="6" id="KW-1185">Reference proteome</keyword>
<dbReference type="InterPro" id="IPR002104">
    <property type="entry name" value="Integrase_catalytic"/>
</dbReference>
<dbReference type="GO" id="GO:0006310">
    <property type="term" value="P:DNA recombination"/>
    <property type="evidence" value="ECO:0007669"/>
    <property type="project" value="UniProtKB-KW"/>
</dbReference>
<dbReference type="InterPro" id="IPR010998">
    <property type="entry name" value="Integrase_recombinase_N"/>
</dbReference>
<accession>A0A809S6Z2</accession>
<dbReference type="PANTHER" id="PTHR30349">
    <property type="entry name" value="PHAGE INTEGRASE-RELATED"/>
    <property type="match status" value="1"/>
</dbReference>
<dbReference type="GO" id="GO:0015074">
    <property type="term" value="P:DNA integration"/>
    <property type="evidence" value="ECO:0007669"/>
    <property type="project" value="UniProtKB-KW"/>
</dbReference>
<evidence type="ECO:0000256" key="1">
    <source>
        <dbReference type="ARBA" id="ARBA00022908"/>
    </source>
</evidence>
<dbReference type="GO" id="GO:0003677">
    <property type="term" value="F:DNA binding"/>
    <property type="evidence" value="ECO:0007669"/>
    <property type="project" value="UniProtKB-KW"/>
</dbReference>
<evidence type="ECO:0000313" key="6">
    <source>
        <dbReference type="Proteomes" id="UP000463939"/>
    </source>
</evidence>
<evidence type="ECO:0000259" key="4">
    <source>
        <dbReference type="PROSITE" id="PS51898"/>
    </source>
</evidence>
<protein>
    <submittedName>
        <fullName evidence="5">Integrase</fullName>
    </submittedName>
</protein>
<keyword evidence="3" id="KW-0233">DNA recombination</keyword>
<dbReference type="Pfam" id="PF00589">
    <property type="entry name" value="Phage_integrase"/>
    <property type="match status" value="1"/>
</dbReference>
<dbReference type="AlphaFoldDB" id="A0A809S6Z2"/>
<dbReference type="PROSITE" id="PS51898">
    <property type="entry name" value="TYR_RECOMBINASE"/>
    <property type="match status" value="1"/>
</dbReference>
<dbReference type="InterPro" id="IPR011010">
    <property type="entry name" value="DNA_brk_join_enz"/>
</dbReference>
<name>A0A809S6Z2_9PROT</name>
<evidence type="ECO:0000256" key="2">
    <source>
        <dbReference type="ARBA" id="ARBA00023125"/>
    </source>
</evidence>
<evidence type="ECO:0000313" key="5">
    <source>
        <dbReference type="EMBL" id="BBO99412.1"/>
    </source>
</evidence>